<evidence type="ECO:0000313" key="2">
    <source>
        <dbReference type="EMBL" id="JAH77950.1"/>
    </source>
</evidence>
<feature type="region of interest" description="Disordered" evidence="1">
    <location>
        <begin position="1"/>
        <end position="25"/>
    </location>
</feature>
<feature type="compositionally biased region" description="Polar residues" evidence="1">
    <location>
        <begin position="9"/>
        <end position="25"/>
    </location>
</feature>
<reference evidence="2" key="2">
    <citation type="journal article" date="2015" name="Fish Shellfish Immunol.">
        <title>Early steps in the European eel (Anguilla anguilla)-Vibrio vulnificus interaction in the gills: Role of the RtxA13 toxin.</title>
        <authorList>
            <person name="Callol A."/>
            <person name="Pajuelo D."/>
            <person name="Ebbesson L."/>
            <person name="Teles M."/>
            <person name="MacKenzie S."/>
            <person name="Amaro C."/>
        </authorList>
    </citation>
    <scope>NUCLEOTIDE SEQUENCE</scope>
</reference>
<name>A0A0E9VKL7_ANGAN</name>
<accession>A0A0E9VKL7</accession>
<dbReference type="AlphaFoldDB" id="A0A0E9VKL7"/>
<evidence type="ECO:0000256" key="1">
    <source>
        <dbReference type="SAM" id="MobiDB-lite"/>
    </source>
</evidence>
<proteinExistence type="predicted"/>
<organism evidence="2">
    <name type="scientific">Anguilla anguilla</name>
    <name type="common">European freshwater eel</name>
    <name type="synonym">Muraena anguilla</name>
    <dbReference type="NCBI Taxonomy" id="7936"/>
    <lineage>
        <taxon>Eukaryota</taxon>
        <taxon>Metazoa</taxon>
        <taxon>Chordata</taxon>
        <taxon>Craniata</taxon>
        <taxon>Vertebrata</taxon>
        <taxon>Euteleostomi</taxon>
        <taxon>Actinopterygii</taxon>
        <taxon>Neopterygii</taxon>
        <taxon>Teleostei</taxon>
        <taxon>Anguilliformes</taxon>
        <taxon>Anguillidae</taxon>
        <taxon>Anguilla</taxon>
    </lineage>
</organism>
<dbReference type="EMBL" id="GBXM01030627">
    <property type="protein sequence ID" value="JAH77950.1"/>
    <property type="molecule type" value="Transcribed_RNA"/>
</dbReference>
<reference evidence="2" key="1">
    <citation type="submission" date="2014-11" db="EMBL/GenBank/DDBJ databases">
        <authorList>
            <person name="Amaro Gonzalez C."/>
        </authorList>
    </citation>
    <scope>NUCLEOTIDE SEQUENCE</scope>
</reference>
<protein>
    <submittedName>
        <fullName evidence="2">Uncharacterized protein</fullName>
    </submittedName>
</protein>
<sequence length="25" mass="2894">MENICKLNPVSSPNTHNQMYVSWSN</sequence>